<gene>
    <name evidence="2" type="ORF">CY34DRAFT_811492</name>
</gene>
<organism evidence="2 3">
    <name type="scientific">Suillus luteus UH-Slu-Lm8-n1</name>
    <dbReference type="NCBI Taxonomy" id="930992"/>
    <lineage>
        <taxon>Eukaryota</taxon>
        <taxon>Fungi</taxon>
        <taxon>Dikarya</taxon>
        <taxon>Basidiomycota</taxon>
        <taxon>Agaricomycotina</taxon>
        <taxon>Agaricomycetes</taxon>
        <taxon>Agaricomycetidae</taxon>
        <taxon>Boletales</taxon>
        <taxon>Suillineae</taxon>
        <taxon>Suillaceae</taxon>
        <taxon>Suillus</taxon>
    </lineage>
</organism>
<dbReference type="OrthoDB" id="5595695at2759"/>
<dbReference type="GO" id="GO:0016810">
    <property type="term" value="F:hydrolase activity, acting on carbon-nitrogen (but not peptide) bonds"/>
    <property type="evidence" value="ECO:0007669"/>
    <property type="project" value="InterPro"/>
</dbReference>
<dbReference type="InterPro" id="IPR051781">
    <property type="entry name" value="Metallo-dep_Hydrolase"/>
</dbReference>
<dbReference type="SUPFAM" id="SSF51556">
    <property type="entry name" value="Metallo-dependent hydrolases"/>
    <property type="match status" value="1"/>
</dbReference>
<dbReference type="Gene3D" id="3.20.20.140">
    <property type="entry name" value="Metal-dependent hydrolases"/>
    <property type="match status" value="1"/>
</dbReference>
<dbReference type="Pfam" id="PF01979">
    <property type="entry name" value="Amidohydro_1"/>
    <property type="match status" value="1"/>
</dbReference>
<dbReference type="Gene3D" id="2.30.40.10">
    <property type="entry name" value="Urease, subunit C, domain 1"/>
    <property type="match status" value="2"/>
</dbReference>
<accession>A0A0D0AWC0</accession>
<feature type="domain" description="Amidohydrolase-related" evidence="1">
    <location>
        <begin position="127"/>
        <end position="440"/>
    </location>
</feature>
<evidence type="ECO:0000259" key="1">
    <source>
        <dbReference type="Pfam" id="PF01979"/>
    </source>
</evidence>
<proteinExistence type="predicted"/>
<dbReference type="AlphaFoldDB" id="A0A0D0AWC0"/>
<dbReference type="SUPFAM" id="SSF51338">
    <property type="entry name" value="Composite domain of metallo-dependent hydrolases"/>
    <property type="match status" value="1"/>
</dbReference>
<evidence type="ECO:0000313" key="2">
    <source>
        <dbReference type="EMBL" id="KIK36173.1"/>
    </source>
</evidence>
<sequence>MVGPVAVRGIVLVSGVNNVVGQSYSVLRGSLVPCPQSNTTNCNQTLFSQMQLTATASALEGQAHQAAATKIVLAGKLFDPYTLELLDNQAITICNDSGMILDVSPFSGNSSEFASFGGEVIDLRQLTVLPGFVDTHVHFFIHPYAEASWEDQVTKESIVERTIRATVHAKRTLMAGFTTVRDLGTEGAGDADIALRKCLSSPGALIPGPRYFCVTRAIAPTGTYGPKSYLHLNREGIDGVTGVDAADGTQECIKAVRRQIGAGADWIKIYADYTVRSRASEVSRRVGAASMATFDYDELRAMICTAHAYGVKVAAHATNRSTIIPLMSLRVDSIEHAYDMVTPDSTAAEMFEEYVGHKTKYVPTLAAYYTMTQGKGEIWDRAVTSFKAALELDLDNISCGGDTGVFAHGANALELSLMVRLGADWKKVLRWATLGGWECVRSRMWEGEAGKTRLAQVGDLKEDPRIVGDNEVPFGAVRKGFIADLIATPGNFVADFENAVSADSIQFVMKGGRIYKRDGLPLV</sequence>
<reference evidence="3" key="2">
    <citation type="submission" date="2015-01" db="EMBL/GenBank/DDBJ databases">
        <title>Evolutionary Origins and Diversification of the Mycorrhizal Mutualists.</title>
        <authorList>
            <consortium name="DOE Joint Genome Institute"/>
            <consortium name="Mycorrhizal Genomics Consortium"/>
            <person name="Kohler A."/>
            <person name="Kuo A."/>
            <person name="Nagy L.G."/>
            <person name="Floudas D."/>
            <person name="Copeland A."/>
            <person name="Barry K.W."/>
            <person name="Cichocki N."/>
            <person name="Veneault-Fourrey C."/>
            <person name="LaButti K."/>
            <person name="Lindquist E.A."/>
            <person name="Lipzen A."/>
            <person name="Lundell T."/>
            <person name="Morin E."/>
            <person name="Murat C."/>
            <person name="Riley R."/>
            <person name="Ohm R."/>
            <person name="Sun H."/>
            <person name="Tunlid A."/>
            <person name="Henrissat B."/>
            <person name="Grigoriev I.V."/>
            <person name="Hibbett D.S."/>
            <person name="Martin F."/>
        </authorList>
    </citation>
    <scope>NUCLEOTIDE SEQUENCE [LARGE SCALE GENOMIC DNA]</scope>
    <source>
        <strain evidence="3">UH-Slu-Lm8-n1</strain>
    </source>
</reference>
<name>A0A0D0AWC0_9AGAM</name>
<dbReference type="HOGENOM" id="CLU_023620_1_1_1"/>
<evidence type="ECO:0000313" key="3">
    <source>
        <dbReference type="Proteomes" id="UP000054485"/>
    </source>
</evidence>
<dbReference type="InterPro" id="IPR011059">
    <property type="entry name" value="Metal-dep_hydrolase_composite"/>
</dbReference>
<dbReference type="PANTHER" id="PTHR43135:SF3">
    <property type="entry name" value="ALPHA-D-RIBOSE 1-METHYLPHOSPHONATE 5-TRIPHOSPHATE DIPHOSPHATASE"/>
    <property type="match status" value="1"/>
</dbReference>
<reference evidence="2 3" key="1">
    <citation type="submission" date="2014-04" db="EMBL/GenBank/DDBJ databases">
        <authorList>
            <consortium name="DOE Joint Genome Institute"/>
            <person name="Kuo A."/>
            <person name="Ruytinx J."/>
            <person name="Rineau F."/>
            <person name="Colpaert J."/>
            <person name="Kohler A."/>
            <person name="Nagy L.G."/>
            <person name="Floudas D."/>
            <person name="Copeland A."/>
            <person name="Barry K.W."/>
            <person name="Cichocki N."/>
            <person name="Veneault-Fourrey C."/>
            <person name="LaButti K."/>
            <person name="Lindquist E.A."/>
            <person name="Lipzen A."/>
            <person name="Lundell T."/>
            <person name="Morin E."/>
            <person name="Murat C."/>
            <person name="Sun H."/>
            <person name="Tunlid A."/>
            <person name="Henrissat B."/>
            <person name="Grigoriev I.V."/>
            <person name="Hibbett D.S."/>
            <person name="Martin F."/>
            <person name="Nordberg H.P."/>
            <person name="Cantor M.N."/>
            <person name="Hua S.X."/>
        </authorList>
    </citation>
    <scope>NUCLEOTIDE SEQUENCE [LARGE SCALE GENOMIC DNA]</scope>
    <source>
        <strain evidence="2 3">UH-Slu-Lm8-n1</strain>
    </source>
</reference>
<dbReference type="STRING" id="930992.A0A0D0AWC0"/>
<keyword evidence="3" id="KW-1185">Reference proteome</keyword>
<dbReference type="PANTHER" id="PTHR43135">
    <property type="entry name" value="ALPHA-D-RIBOSE 1-METHYLPHOSPHONATE 5-TRIPHOSPHATE DIPHOSPHATASE"/>
    <property type="match status" value="1"/>
</dbReference>
<dbReference type="InterPro" id="IPR032466">
    <property type="entry name" value="Metal_Hydrolase"/>
</dbReference>
<dbReference type="InterPro" id="IPR006680">
    <property type="entry name" value="Amidohydro-rel"/>
</dbReference>
<dbReference type="InParanoid" id="A0A0D0AWC0"/>
<dbReference type="EMBL" id="KN835553">
    <property type="protein sequence ID" value="KIK36173.1"/>
    <property type="molecule type" value="Genomic_DNA"/>
</dbReference>
<dbReference type="Proteomes" id="UP000054485">
    <property type="component" value="Unassembled WGS sequence"/>
</dbReference>
<protein>
    <recommendedName>
        <fullName evidence="1">Amidohydrolase-related domain-containing protein</fullName>
    </recommendedName>
</protein>